<protein>
    <recommendedName>
        <fullName evidence="3">Class I SAM-dependent methyltransferase</fullName>
    </recommendedName>
</protein>
<evidence type="ECO:0008006" key="3">
    <source>
        <dbReference type="Google" id="ProtNLM"/>
    </source>
</evidence>
<gene>
    <name evidence="1" type="ORF">AB0C36_31310</name>
</gene>
<evidence type="ECO:0000313" key="2">
    <source>
        <dbReference type="Proteomes" id="UP001551482"/>
    </source>
</evidence>
<dbReference type="SUPFAM" id="SSF53335">
    <property type="entry name" value="S-adenosyl-L-methionine-dependent methyltransferases"/>
    <property type="match status" value="1"/>
</dbReference>
<comment type="caution">
    <text evidence="1">The sequence shown here is derived from an EMBL/GenBank/DDBJ whole genome shotgun (WGS) entry which is preliminary data.</text>
</comment>
<dbReference type="InterPro" id="IPR029063">
    <property type="entry name" value="SAM-dependent_MTases_sf"/>
</dbReference>
<name>A0ABV3DQF1_9ACTN</name>
<keyword evidence="2" id="KW-1185">Reference proteome</keyword>
<dbReference type="RefSeq" id="WP_358360690.1">
    <property type="nucleotide sequence ID" value="NZ_JBEZFP010000106.1"/>
</dbReference>
<accession>A0ABV3DQF1</accession>
<evidence type="ECO:0000313" key="1">
    <source>
        <dbReference type="EMBL" id="MEU8137985.1"/>
    </source>
</evidence>
<proteinExistence type="predicted"/>
<organism evidence="1 2">
    <name type="scientific">Streptodolium elevatio</name>
    <dbReference type="NCBI Taxonomy" id="3157996"/>
    <lineage>
        <taxon>Bacteria</taxon>
        <taxon>Bacillati</taxon>
        <taxon>Actinomycetota</taxon>
        <taxon>Actinomycetes</taxon>
        <taxon>Kitasatosporales</taxon>
        <taxon>Streptomycetaceae</taxon>
        <taxon>Streptodolium</taxon>
    </lineage>
</organism>
<reference evidence="1 2" key="1">
    <citation type="submission" date="2024-06" db="EMBL/GenBank/DDBJ databases">
        <title>The Natural Products Discovery Center: Release of the First 8490 Sequenced Strains for Exploring Actinobacteria Biosynthetic Diversity.</title>
        <authorList>
            <person name="Kalkreuter E."/>
            <person name="Kautsar S.A."/>
            <person name="Yang D."/>
            <person name="Bader C.D."/>
            <person name="Teijaro C.N."/>
            <person name="Fluegel L."/>
            <person name="Davis C.M."/>
            <person name="Simpson J.R."/>
            <person name="Lauterbach L."/>
            <person name="Steele A.D."/>
            <person name="Gui C."/>
            <person name="Meng S."/>
            <person name="Li G."/>
            <person name="Viehrig K."/>
            <person name="Ye F."/>
            <person name="Su P."/>
            <person name="Kiefer A.F."/>
            <person name="Nichols A."/>
            <person name="Cepeda A.J."/>
            <person name="Yan W."/>
            <person name="Fan B."/>
            <person name="Jiang Y."/>
            <person name="Adhikari A."/>
            <person name="Zheng C.-J."/>
            <person name="Schuster L."/>
            <person name="Cowan T.M."/>
            <person name="Smanski M.J."/>
            <person name="Chevrette M.G."/>
            <person name="De Carvalho L.P.S."/>
            <person name="Shen B."/>
        </authorList>
    </citation>
    <scope>NUCLEOTIDE SEQUENCE [LARGE SCALE GENOMIC DNA]</scope>
    <source>
        <strain evidence="1 2">NPDC048946</strain>
    </source>
</reference>
<dbReference type="EMBL" id="JBEZFP010000106">
    <property type="protein sequence ID" value="MEU8137985.1"/>
    <property type="molecule type" value="Genomic_DNA"/>
</dbReference>
<sequence length="168" mass="18837">MRADVRRVVRGAAGRFVVPVAAQFDAATRARRWEWFREAFPDIDKLRVVDLGGSVDFWLHAPVRPAHVEVVGIDAKPRRVLSWLELGVGDPVTYAGAYDVALCDGLFEVESGRRREALAGAVRGLASRYWVRAARVRRAELERLFPDAVVRRERRGGLVVSHIAAKPR</sequence>
<dbReference type="Proteomes" id="UP001551482">
    <property type="component" value="Unassembled WGS sequence"/>
</dbReference>